<dbReference type="Gene3D" id="1.10.472.60">
    <property type="entry name" value="putative protein disulfide isomerase domain"/>
    <property type="match status" value="1"/>
</dbReference>
<dbReference type="InterPro" id="IPR036249">
    <property type="entry name" value="Thioredoxin-like_sf"/>
</dbReference>
<protein>
    <submittedName>
        <fullName evidence="2">DsbA family protein</fullName>
    </submittedName>
</protein>
<dbReference type="CDD" id="cd03025">
    <property type="entry name" value="DsbA_FrnE_like"/>
    <property type="match status" value="1"/>
</dbReference>
<comment type="caution">
    <text evidence="2">The sequence shown here is derived from an EMBL/GenBank/DDBJ whole genome shotgun (WGS) entry which is preliminary data.</text>
</comment>
<evidence type="ECO:0000313" key="3">
    <source>
        <dbReference type="Proteomes" id="UP000887104"/>
    </source>
</evidence>
<sequence>MNLAILYYVYDPMCSWCWAFRPTWLALQSQLKAALPELKVEYRLGGLAPDTDEPMPSEMQTFLQQTWQKIRQQVGTEFNFDFWLQCQPRRSTYPACRAVLIAREYGLEEDMLLAIQKAYYLQARNPSDETTLVELAEALGLNPALFTKALRSEQTHANLISEVNRTRHLPLQGFPSLVLLVNGQLYEIAIDYTDPQTSYQQISKIVAG</sequence>
<dbReference type="EMBL" id="BPEY01000178">
    <property type="protein sequence ID" value="GIU52369.1"/>
    <property type="molecule type" value="Genomic_DNA"/>
</dbReference>
<feature type="domain" description="DSBA-like thioredoxin" evidence="1">
    <location>
        <begin position="9"/>
        <end position="188"/>
    </location>
</feature>
<gene>
    <name evidence="2" type="ORF">TUM4438_44930</name>
</gene>
<dbReference type="Pfam" id="PF01323">
    <property type="entry name" value="DSBA"/>
    <property type="match status" value="1"/>
</dbReference>
<dbReference type="InterPro" id="IPR001853">
    <property type="entry name" value="DSBA-like_thioredoxin_dom"/>
</dbReference>
<dbReference type="RefSeq" id="WP_220783459.1">
    <property type="nucleotide sequence ID" value="NZ_BPEY01000178.1"/>
</dbReference>
<name>A0ABQ4PS56_9GAMM</name>
<dbReference type="SUPFAM" id="SSF52833">
    <property type="entry name" value="Thioredoxin-like"/>
    <property type="match status" value="1"/>
</dbReference>
<dbReference type="Gene3D" id="3.40.30.10">
    <property type="entry name" value="Glutaredoxin"/>
    <property type="match status" value="1"/>
</dbReference>
<dbReference type="PANTHER" id="PTHR13887:SF54">
    <property type="entry name" value="DSBA FAMILY PROTEIN"/>
    <property type="match status" value="1"/>
</dbReference>
<accession>A0ABQ4PS56</accession>
<reference evidence="2" key="1">
    <citation type="submission" date="2021-05" db="EMBL/GenBank/DDBJ databases">
        <title>Molecular characterization for Shewanella algae harboring chromosomal blaOXA-55-like strains isolated from clinical and environment sample.</title>
        <authorList>
            <person name="Ohama Y."/>
            <person name="Aoki K."/>
            <person name="Harada S."/>
            <person name="Moriya K."/>
            <person name="Ishii Y."/>
            <person name="Tateda K."/>
        </authorList>
    </citation>
    <scope>NUCLEOTIDE SEQUENCE</scope>
    <source>
        <strain evidence="2">JCM 11563</strain>
    </source>
</reference>
<organism evidence="2 3">
    <name type="scientific">Shewanella sairae</name>
    <dbReference type="NCBI Taxonomy" id="190310"/>
    <lineage>
        <taxon>Bacteria</taxon>
        <taxon>Pseudomonadati</taxon>
        <taxon>Pseudomonadota</taxon>
        <taxon>Gammaproteobacteria</taxon>
        <taxon>Alteromonadales</taxon>
        <taxon>Shewanellaceae</taxon>
        <taxon>Shewanella</taxon>
    </lineage>
</organism>
<proteinExistence type="predicted"/>
<evidence type="ECO:0000313" key="2">
    <source>
        <dbReference type="EMBL" id="GIU52369.1"/>
    </source>
</evidence>
<keyword evidence="3" id="KW-1185">Reference proteome</keyword>
<dbReference type="PANTHER" id="PTHR13887">
    <property type="entry name" value="GLUTATHIONE S-TRANSFERASE KAPPA"/>
    <property type="match status" value="1"/>
</dbReference>
<dbReference type="Proteomes" id="UP000887104">
    <property type="component" value="Unassembled WGS sequence"/>
</dbReference>
<evidence type="ECO:0000259" key="1">
    <source>
        <dbReference type="Pfam" id="PF01323"/>
    </source>
</evidence>